<gene>
    <name evidence="2" type="ORF">AA0113_g4635</name>
</gene>
<proteinExistence type="predicted"/>
<protein>
    <recommendedName>
        <fullName evidence="1">Glyoxalase-like domain-containing protein</fullName>
    </recommendedName>
</protein>
<dbReference type="OrthoDB" id="408973at2759"/>
<dbReference type="Proteomes" id="UP000293823">
    <property type="component" value="Unassembled WGS sequence"/>
</dbReference>
<dbReference type="PANTHER" id="PTHR40265:SF1">
    <property type="entry name" value="GLYOXALASE-LIKE DOMAIN-CONTAINING PROTEIN"/>
    <property type="match status" value="1"/>
</dbReference>
<keyword evidence="3" id="KW-1185">Reference proteome</keyword>
<dbReference type="InterPro" id="IPR029068">
    <property type="entry name" value="Glyas_Bleomycin-R_OHBP_Dase"/>
</dbReference>
<reference evidence="3" key="1">
    <citation type="journal article" date="2019" name="bioRxiv">
        <title>Genomics, evolutionary history and diagnostics of the Alternaria alternata species group including apple and Asian pear pathotypes.</title>
        <authorList>
            <person name="Armitage A.D."/>
            <person name="Cockerton H.M."/>
            <person name="Sreenivasaprasad S."/>
            <person name="Woodhall J.W."/>
            <person name="Lane C.R."/>
            <person name="Harrison R.J."/>
            <person name="Clarkson J.P."/>
        </authorList>
    </citation>
    <scope>NUCLEOTIDE SEQUENCE [LARGE SCALE GENOMIC DNA]</scope>
    <source>
        <strain evidence="3">RGR 97.0016</strain>
    </source>
</reference>
<dbReference type="Gene3D" id="3.10.180.10">
    <property type="entry name" value="2,3-Dihydroxybiphenyl 1,2-Dioxygenase, domain 1"/>
    <property type="match status" value="1"/>
</dbReference>
<feature type="domain" description="Glyoxalase-like" evidence="1">
    <location>
        <begin position="13"/>
        <end position="103"/>
    </location>
</feature>
<sequence>MYYPKMTRTEFGHIVLRVPTPFFENLPEWLTTNFTIIEGGKYNGQASRNKLIIFSDGTYLELFNWYDTPPSLDDKTKPMRVWGPKQDGLIDFALTSTTIPAEECMGAVNDTLSKGTDGDAALDISRPEGLARAKVIVRAARSEYDLERKKTRGIGFSDLIIETSEDIDGGKRSFGSFGIESTLWLGTSALKKARL</sequence>
<dbReference type="Pfam" id="PF13468">
    <property type="entry name" value="Glyoxalase_3"/>
    <property type="match status" value="1"/>
</dbReference>
<dbReference type="EMBL" id="PEJP01000015">
    <property type="protein sequence ID" value="RYO67489.1"/>
    <property type="molecule type" value="Genomic_DNA"/>
</dbReference>
<dbReference type="InterPro" id="IPR025870">
    <property type="entry name" value="Glyoxalase-like_dom"/>
</dbReference>
<organism evidence="2 3">
    <name type="scientific">Alternaria arborescens</name>
    <dbReference type="NCBI Taxonomy" id="156630"/>
    <lineage>
        <taxon>Eukaryota</taxon>
        <taxon>Fungi</taxon>
        <taxon>Dikarya</taxon>
        <taxon>Ascomycota</taxon>
        <taxon>Pezizomycotina</taxon>
        <taxon>Dothideomycetes</taxon>
        <taxon>Pleosporomycetidae</taxon>
        <taxon>Pleosporales</taxon>
        <taxon>Pleosporineae</taxon>
        <taxon>Pleosporaceae</taxon>
        <taxon>Alternaria</taxon>
        <taxon>Alternaria sect. Alternaria</taxon>
    </lineage>
</organism>
<evidence type="ECO:0000259" key="1">
    <source>
        <dbReference type="Pfam" id="PF13468"/>
    </source>
</evidence>
<evidence type="ECO:0000313" key="2">
    <source>
        <dbReference type="EMBL" id="RYO67489.1"/>
    </source>
</evidence>
<name>A0A4Q4SC68_9PLEO</name>
<accession>A0A4Q4SC68</accession>
<evidence type="ECO:0000313" key="3">
    <source>
        <dbReference type="Proteomes" id="UP000293823"/>
    </source>
</evidence>
<dbReference type="AlphaFoldDB" id="A0A4Q4SC68"/>
<comment type="caution">
    <text evidence="2">The sequence shown here is derived from an EMBL/GenBank/DDBJ whole genome shotgun (WGS) entry which is preliminary data.</text>
</comment>
<dbReference type="PANTHER" id="PTHR40265">
    <property type="entry name" value="BLL2707 PROTEIN"/>
    <property type="match status" value="1"/>
</dbReference>